<gene>
    <name evidence="2" type="ORF">BDP55DRAFT_161143</name>
</gene>
<feature type="region of interest" description="Disordered" evidence="1">
    <location>
        <begin position="57"/>
        <end position="100"/>
    </location>
</feature>
<organism evidence="2 3">
    <name type="scientific">Colletotrichum godetiae</name>
    <dbReference type="NCBI Taxonomy" id="1209918"/>
    <lineage>
        <taxon>Eukaryota</taxon>
        <taxon>Fungi</taxon>
        <taxon>Dikarya</taxon>
        <taxon>Ascomycota</taxon>
        <taxon>Pezizomycotina</taxon>
        <taxon>Sordariomycetes</taxon>
        <taxon>Hypocreomycetidae</taxon>
        <taxon>Glomerellales</taxon>
        <taxon>Glomerellaceae</taxon>
        <taxon>Colletotrichum</taxon>
        <taxon>Colletotrichum acutatum species complex</taxon>
    </lineage>
</organism>
<keyword evidence="3" id="KW-1185">Reference proteome</keyword>
<sequence>MSSESAPSRHAQPTKAIMGLQVPRRQGRYASPSMSWLAGVAGQSRAERYLCYHAPLGQYQGDHGERRTCDHKSPGRKLDERTQNGRGKQEREALRRPTRC</sequence>
<evidence type="ECO:0000313" key="2">
    <source>
        <dbReference type="EMBL" id="KAK1675252.1"/>
    </source>
</evidence>
<feature type="compositionally biased region" description="Basic and acidic residues" evidence="1">
    <location>
        <begin position="62"/>
        <end position="100"/>
    </location>
</feature>
<feature type="region of interest" description="Disordered" evidence="1">
    <location>
        <begin position="1"/>
        <end position="22"/>
    </location>
</feature>
<dbReference type="GeneID" id="85450205"/>
<proteinExistence type="predicted"/>
<comment type="caution">
    <text evidence="2">The sequence shown here is derived from an EMBL/GenBank/DDBJ whole genome shotgun (WGS) entry which is preliminary data.</text>
</comment>
<dbReference type="EMBL" id="JAHMHR010000022">
    <property type="protein sequence ID" value="KAK1675252.1"/>
    <property type="molecule type" value="Genomic_DNA"/>
</dbReference>
<evidence type="ECO:0000256" key="1">
    <source>
        <dbReference type="SAM" id="MobiDB-lite"/>
    </source>
</evidence>
<name>A0AAJ0AJY1_9PEZI</name>
<dbReference type="RefSeq" id="XP_060429255.1">
    <property type="nucleotide sequence ID" value="XM_060565679.1"/>
</dbReference>
<evidence type="ECO:0000313" key="3">
    <source>
        <dbReference type="Proteomes" id="UP001224890"/>
    </source>
</evidence>
<dbReference type="AlphaFoldDB" id="A0AAJ0AJY1"/>
<dbReference type="Proteomes" id="UP001224890">
    <property type="component" value="Unassembled WGS sequence"/>
</dbReference>
<accession>A0AAJ0AJY1</accession>
<protein>
    <submittedName>
        <fullName evidence="2">Uncharacterized protein</fullName>
    </submittedName>
</protein>
<reference evidence="2" key="1">
    <citation type="submission" date="2021-06" db="EMBL/GenBank/DDBJ databases">
        <title>Comparative genomics, transcriptomics and evolutionary studies reveal genomic signatures of adaptation to plant cell wall in hemibiotrophic fungi.</title>
        <authorList>
            <consortium name="DOE Joint Genome Institute"/>
            <person name="Baroncelli R."/>
            <person name="Diaz J.F."/>
            <person name="Benocci T."/>
            <person name="Peng M."/>
            <person name="Battaglia E."/>
            <person name="Haridas S."/>
            <person name="Andreopoulos W."/>
            <person name="Labutti K."/>
            <person name="Pangilinan J."/>
            <person name="Floch G.L."/>
            <person name="Makela M.R."/>
            <person name="Henrissat B."/>
            <person name="Grigoriev I.V."/>
            <person name="Crouch J.A."/>
            <person name="De Vries R.P."/>
            <person name="Sukno S.A."/>
            <person name="Thon M.R."/>
        </authorList>
    </citation>
    <scope>NUCLEOTIDE SEQUENCE</scope>
    <source>
        <strain evidence="2">CBS 193.32</strain>
    </source>
</reference>